<proteinExistence type="predicted"/>
<reference evidence="2 3" key="1">
    <citation type="submission" date="2019-04" db="EMBL/GenBank/DDBJ databases">
        <title>Draft genome sequences of Streptomyces avermitilis ATCC 31267.</title>
        <authorList>
            <person name="Komaki H."/>
            <person name="Tamura T."/>
            <person name="Hosoyama A."/>
        </authorList>
    </citation>
    <scope>NUCLEOTIDE SEQUENCE [LARGE SCALE GENOMIC DNA]</scope>
    <source>
        <strain evidence="2 3">ATCC 31267</strain>
    </source>
</reference>
<dbReference type="Proteomes" id="UP000302139">
    <property type="component" value="Unassembled WGS sequence"/>
</dbReference>
<dbReference type="GeneID" id="41537563"/>
<comment type="caution">
    <text evidence="1">The sequence shown here is derived from an EMBL/GenBank/DDBJ whole genome shotgun (WGS) entry which is preliminary data.</text>
</comment>
<accession>A0A4D4MCY5</accession>
<name>A0A4D4MCY5_STRAX</name>
<gene>
    <name evidence="1" type="ORF">SAV14893_091560</name>
    <name evidence="2" type="ORF">SAV31267_095130</name>
</gene>
<reference evidence="1 4" key="2">
    <citation type="submission" date="2019-04" db="EMBL/GenBank/DDBJ databases">
        <title>Draft genome sequences of Streptomyces avermitilis NBRC 14893.</title>
        <authorList>
            <person name="Komaki H."/>
            <person name="Tamura T."/>
            <person name="Hosoyama A."/>
        </authorList>
    </citation>
    <scope>NUCLEOTIDE SEQUENCE [LARGE SCALE GENOMIC DNA]</scope>
    <source>
        <strain evidence="1 4">NBRC 14893</strain>
    </source>
</reference>
<evidence type="ECO:0000313" key="3">
    <source>
        <dbReference type="Proteomes" id="UP000299211"/>
    </source>
</evidence>
<evidence type="ECO:0000313" key="2">
    <source>
        <dbReference type="EMBL" id="GDY80028.1"/>
    </source>
</evidence>
<organism evidence="1 4">
    <name type="scientific">Streptomyces avermitilis</name>
    <dbReference type="NCBI Taxonomy" id="33903"/>
    <lineage>
        <taxon>Bacteria</taxon>
        <taxon>Bacillati</taxon>
        <taxon>Actinomycetota</taxon>
        <taxon>Actinomycetes</taxon>
        <taxon>Kitasatosporales</taxon>
        <taxon>Streptomycetaceae</taxon>
        <taxon>Streptomyces</taxon>
    </lineage>
</organism>
<dbReference type="STRING" id="33903.AQJ43_29810"/>
<evidence type="ECO:0000313" key="1">
    <source>
        <dbReference type="EMBL" id="GDY69763.1"/>
    </source>
</evidence>
<protein>
    <submittedName>
        <fullName evidence="1">Putative baseplate assembly protein</fullName>
    </submittedName>
</protein>
<sequence length="867" mass="91025">MCATGEGSCCCTTGAGTPLPTDNPPGAARLRARAGTHATFLASMTRALSGSAHPELAELSTRDPADPALALLDAWACVGDVLTFYQERIADEGYLGTATERRSLVELGRLVGYRPRPGLAADGWLAYTLDPDPADVEVTVPAGSQVQSVPDPGAQPVVFETAEDLVARPSWGALRVRTRRPMPMTRECALGLRVVYVDGVSAGVAPNDRLLFHFDDGKLPTLRIVESVHADALAGTTAVALVRISDKFEKACRETVGRTGRAAFVRLDVLRVRAAPFGTAAPQKLKSTGEVGATAAAVPEFEEWPLDPALYTVGTKPEEERRRLWLDGDHPRILRGSWIVIESADGWGTPFQATDVRSRGLAHYGITGKVTVLDLPTTWYDNPADGTPLLSLHRGLTVHAQAEPLTLADGPFTDGLTGSAVDLDRVITAPPPSRTVLISGAPVDGGAPAGEVAHVLATHTVTDPNRPGATPYTVLELAAGLRHTYRRDTVTVWGNAVRATHGETREEPALGSGDASRPGQTFTLAAHPLTHVAAPAADGGQAELTVRVGESAWSETDEIAHAAPAEHAYELRADDTGTATVTFGDGRRGSRLPTGTANIAARYRVGLGRAGNLRAGQLSQLRAKPLGIDAVVNPLSTGGGTDADTDAALRGRAPLPTLAMDRLVGLRDYADFTLARAGIGRAAAARLTVGGRELVHVTVAGVDDAELDPDTAVVTSLLAAFRRYGDPGVPAAVAPRTRWNLVLQARIGIAPDRSAVLLEPRVRAEFERVFAFGARELGRSAYVAEAVAALQGVPGVVFVDVRRFGATLGTTPADAAEVTGVAQRVLARPARVEFGAAPPTEVVRPADLVVAAPGLPGFVVLNLEVAR</sequence>
<evidence type="ECO:0000313" key="4">
    <source>
        <dbReference type="Proteomes" id="UP000302139"/>
    </source>
</evidence>
<dbReference type="InterPro" id="IPR011749">
    <property type="entry name" value="CHP02243"/>
</dbReference>
<dbReference type="EMBL" id="BJHX01000002">
    <property type="protein sequence ID" value="GDY69763.1"/>
    <property type="molecule type" value="Genomic_DNA"/>
</dbReference>
<dbReference type="RefSeq" id="WP_010981831.1">
    <property type="nucleotide sequence ID" value="NZ_BAABTN010000037.1"/>
</dbReference>
<dbReference type="EMBL" id="BJHY01000002">
    <property type="protein sequence ID" value="GDY80028.1"/>
    <property type="molecule type" value="Genomic_DNA"/>
</dbReference>
<dbReference type="OMA" id="WNALRPR"/>
<dbReference type="Proteomes" id="UP000299211">
    <property type="component" value="Unassembled WGS sequence"/>
</dbReference>
<dbReference type="NCBIfam" id="TIGR02243">
    <property type="entry name" value="putative baseplate assembly protein"/>
    <property type="match status" value="1"/>
</dbReference>
<dbReference type="AlphaFoldDB" id="A0A4D4MCY5"/>